<evidence type="ECO:0000313" key="4">
    <source>
        <dbReference type="Proteomes" id="UP000287330"/>
    </source>
</evidence>
<dbReference type="GO" id="GO:0003677">
    <property type="term" value="F:DNA binding"/>
    <property type="evidence" value="ECO:0007669"/>
    <property type="project" value="InterPro"/>
</dbReference>
<keyword evidence="4" id="KW-1185">Reference proteome</keyword>
<dbReference type="Proteomes" id="UP000287330">
    <property type="component" value="Unassembled WGS sequence"/>
</dbReference>
<keyword evidence="1" id="KW-1133">Transmembrane helix</keyword>
<protein>
    <recommendedName>
        <fullName evidence="2">Restriction endonuclease type IV Mrr domain-containing protein</fullName>
    </recommendedName>
</protein>
<feature type="transmembrane region" description="Helical" evidence="1">
    <location>
        <begin position="12"/>
        <end position="32"/>
    </location>
</feature>
<feature type="transmembrane region" description="Helical" evidence="1">
    <location>
        <begin position="75"/>
        <end position="93"/>
    </location>
</feature>
<dbReference type="RefSeq" id="WP_110573259.1">
    <property type="nucleotide sequence ID" value="NZ_PIPV01000002.1"/>
</dbReference>
<dbReference type="InterPro" id="IPR011335">
    <property type="entry name" value="Restrct_endonuc-II-like"/>
</dbReference>
<keyword evidence="1" id="KW-0472">Membrane</keyword>
<dbReference type="Pfam" id="PF04471">
    <property type="entry name" value="Mrr_cat"/>
    <property type="match status" value="1"/>
</dbReference>
<proteinExistence type="predicted"/>
<evidence type="ECO:0000256" key="1">
    <source>
        <dbReference type="SAM" id="Phobius"/>
    </source>
</evidence>
<accession>A0A432Y9B7</accession>
<evidence type="ECO:0000313" key="3">
    <source>
        <dbReference type="EMBL" id="RUO57579.1"/>
    </source>
</evidence>
<feature type="domain" description="Restriction endonuclease type IV Mrr" evidence="2">
    <location>
        <begin position="112"/>
        <end position="220"/>
    </location>
</feature>
<keyword evidence="1" id="KW-0812">Transmembrane</keyword>
<sequence>MTNTTLNWERFFTVRLSKWAWCVGLLLAPLIYSGSKIYQNHYKSNYFGVERHDLVTFVSHVEYELYHVIIPITKYAVPALLILLSLLHLLLVVSQKQHAQLPREPKKYSRIENINGSILERVVGDYFREQGFTVKPWQANFDSVCDLVVEKNGAQYLVTYDYWRTDSINFANVLDLFVEVLSNNMSGAYIVTSSQFTEAANAFLSTKPIDIISGTSLRSFLRSSKKYRGNLRNRNAG</sequence>
<dbReference type="SUPFAM" id="SSF52980">
    <property type="entry name" value="Restriction endonuclease-like"/>
    <property type="match status" value="1"/>
</dbReference>
<dbReference type="GO" id="GO:0009307">
    <property type="term" value="P:DNA restriction-modification system"/>
    <property type="evidence" value="ECO:0007669"/>
    <property type="project" value="InterPro"/>
</dbReference>
<name>A0A432Y9B7_9GAMM</name>
<dbReference type="InterPro" id="IPR007560">
    <property type="entry name" value="Restrct_endonuc_IV_Mrr"/>
</dbReference>
<comment type="caution">
    <text evidence="3">The sequence shown here is derived from an EMBL/GenBank/DDBJ whole genome shotgun (WGS) entry which is preliminary data.</text>
</comment>
<dbReference type="EMBL" id="PIPV01000002">
    <property type="protein sequence ID" value="RUO57579.1"/>
    <property type="molecule type" value="Genomic_DNA"/>
</dbReference>
<gene>
    <name evidence="3" type="ORF">CWE25_03695</name>
</gene>
<reference evidence="4" key="1">
    <citation type="journal article" date="2018" name="Front. Microbiol.">
        <title>Genome-Based Analysis Reveals the Taxonomy and Diversity of the Family Idiomarinaceae.</title>
        <authorList>
            <person name="Liu Y."/>
            <person name="Lai Q."/>
            <person name="Shao Z."/>
        </authorList>
    </citation>
    <scope>NUCLEOTIDE SEQUENCE [LARGE SCALE GENOMIC DNA]</scope>
    <source>
        <strain evidence="4">F23</strain>
    </source>
</reference>
<organism evidence="3 4">
    <name type="scientific">Idiomarina fontislapidosi</name>
    <dbReference type="NCBI Taxonomy" id="263723"/>
    <lineage>
        <taxon>Bacteria</taxon>
        <taxon>Pseudomonadati</taxon>
        <taxon>Pseudomonadota</taxon>
        <taxon>Gammaproteobacteria</taxon>
        <taxon>Alteromonadales</taxon>
        <taxon>Idiomarinaceae</taxon>
        <taxon>Idiomarina</taxon>
    </lineage>
</organism>
<dbReference type="GO" id="GO:0004519">
    <property type="term" value="F:endonuclease activity"/>
    <property type="evidence" value="ECO:0007669"/>
    <property type="project" value="InterPro"/>
</dbReference>
<evidence type="ECO:0000259" key="2">
    <source>
        <dbReference type="Pfam" id="PF04471"/>
    </source>
</evidence>
<dbReference type="AlphaFoldDB" id="A0A432Y9B7"/>